<dbReference type="EMBL" id="CP036349">
    <property type="protein sequence ID" value="QDV74515.1"/>
    <property type="molecule type" value="Genomic_DNA"/>
</dbReference>
<gene>
    <name evidence="1" type="ORF">Spa11_27190</name>
</gene>
<dbReference type="Proteomes" id="UP000316426">
    <property type="component" value="Chromosome"/>
</dbReference>
<evidence type="ECO:0000313" key="2">
    <source>
        <dbReference type="Proteomes" id="UP000316426"/>
    </source>
</evidence>
<keyword evidence="2" id="KW-1185">Reference proteome</keyword>
<dbReference type="AlphaFoldDB" id="A0A518K9P0"/>
<reference evidence="1 2" key="1">
    <citation type="submission" date="2019-02" db="EMBL/GenBank/DDBJ databases">
        <title>Deep-cultivation of Planctomycetes and their phenomic and genomic characterization uncovers novel biology.</title>
        <authorList>
            <person name="Wiegand S."/>
            <person name="Jogler M."/>
            <person name="Boedeker C."/>
            <person name="Pinto D."/>
            <person name="Vollmers J."/>
            <person name="Rivas-Marin E."/>
            <person name="Kohn T."/>
            <person name="Peeters S.H."/>
            <person name="Heuer A."/>
            <person name="Rast P."/>
            <person name="Oberbeckmann S."/>
            <person name="Bunk B."/>
            <person name="Jeske O."/>
            <person name="Meyerdierks A."/>
            <person name="Storesund J.E."/>
            <person name="Kallscheuer N."/>
            <person name="Luecker S."/>
            <person name="Lage O.M."/>
            <person name="Pohl T."/>
            <person name="Merkel B.J."/>
            <person name="Hornburger P."/>
            <person name="Mueller R.-W."/>
            <person name="Bruemmer F."/>
            <person name="Labrenz M."/>
            <person name="Spormann A.M."/>
            <person name="Op den Camp H."/>
            <person name="Overmann J."/>
            <person name="Amann R."/>
            <person name="Jetten M.S.M."/>
            <person name="Mascher T."/>
            <person name="Medema M.H."/>
            <person name="Devos D.P."/>
            <person name="Kaster A.-K."/>
            <person name="Ovreas L."/>
            <person name="Rohde M."/>
            <person name="Galperin M.Y."/>
            <person name="Jogler C."/>
        </authorList>
    </citation>
    <scope>NUCLEOTIDE SEQUENCE [LARGE SCALE GENOMIC DNA]</scope>
    <source>
        <strain evidence="1 2">Spa11</strain>
    </source>
</reference>
<sequence length="74" mass="8594">MQPNRANALLFVPKALEDLDIVDAIKLANRHTFSQRPVICNEQLGWRAKMELLTPSFNFNKRLSSVTRQRCFFS</sequence>
<proteinExistence type="predicted"/>
<evidence type="ECO:0000313" key="1">
    <source>
        <dbReference type="EMBL" id="QDV74515.1"/>
    </source>
</evidence>
<accession>A0A518K9P0</accession>
<protein>
    <submittedName>
        <fullName evidence="1">Uncharacterized protein</fullName>
    </submittedName>
</protein>
<dbReference type="KEGG" id="bmei:Spa11_27190"/>
<organism evidence="1 2">
    <name type="scientific">Botrimarina mediterranea</name>
    <dbReference type="NCBI Taxonomy" id="2528022"/>
    <lineage>
        <taxon>Bacteria</taxon>
        <taxon>Pseudomonadati</taxon>
        <taxon>Planctomycetota</taxon>
        <taxon>Planctomycetia</taxon>
        <taxon>Pirellulales</taxon>
        <taxon>Lacipirellulaceae</taxon>
        <taxon>Botrimarina</taxon>
    </lineage>
</organism>
<name>A0A518K9P0_9BACT</name>